<sequence>MELVEPIRDKKKIEDIKKYLKKKNLRDYTLFVLGINSGLRISDLLRLTVEDVKGRERITIREQKTDKLKDFPLSDTCKKAIDEYLKNTGLETGALFKSREGQNKAITRFQAYKIINEAARQNKITYAIGTHTLRKTFGYWAYKSGVDIVAIQQLLNHSAPSVTLRYIGITKDELDKVYINLNL</sequence>
<dbReference type="Pfam" id="PF00589">
    <property type="entry name" value="Phage_integrase"/>
    <property type="match status" value="1"/>
</dbReference>
<dbReference type="CDD" id="cd01192">
    <property type="entry name" value="INT_C_like_3"/>
    <property type="match status" value="1"/>
</dbReference>
<accession>A0A644T3A6</accession>
<gene>
    <name evidence="3" type="primary">xerD_8</name>
    <name evidence="3" type="ORF">SDC9_05972</name>
</gene>
<dbReference type="InterPro" id="IPR002104">
    <property type="entry name" value="Integrase_catalytic"/>
</dbReference>
<dbReference type="GO" id="GO:0006310">
    <property type="term" value="P:DNA recombination"/>
    <property type="evidence" value="ECO:0007669"/>
    <property type="project" value="UniProtKB-KW"/>
</dbReference>
<proteinExistence type="predicted"/>
<dbReference type="AlphaFoldDB" id="A0A644T3A6"/>
<reference evidence="3" key="1">
    <citation type="submission" date="2019-08" db="EMBL/GenBank/DDBJ databases">
        <authorList>
            <person name="Kucharzyk K."/>
            <person name="Murdoch R.W."/>
            <person name="Higgins S."/>
            <person name="Loffler F."/>
        </authorList>
    </citation>
    <scope>NUCLEOTIDE SEQUENCE</scope>
</reference>
<comment type="caution">
    <text evidence="3">The sequence shown here is derived from an EMBL/GenBank/DDBJ whole genome shotgun (WGS) entry which is preliminary data.</text>
</comment>
<evidence type="ECO:0000259" key="2">
    <source>
        <dbReference type="PROSITE" id="PS51898"/>
    </source>
</evidence>
<name>A0A644T3A6_9ZZZZ</name>
<dbReference type="Gene3D" id="1.10.443.10">
    <property type="entry name" value="Intergrase catalytic core"/>
    <property type="match status" value="1"/>
</dbReference>
<dbReference type="PANTHER" id="PTHR30349:SF82">
    <property type="entry name" value="INTEGRASE_RECOMBINASE YOEC-RELATED"/>
    <property type="match status" value="1"/>
</dbReference>
<keyword evidence="1" id="KW-0233">DNA recombination</keyword>
<dbReference type="PROSITE" id="PS51898">
    <property type="entry name" value="TYR_RECOMBINASE"/>
    <property type="match status" value="1"/>
</dbReference>
<dbReference type="SUPFAM" id="SSF56349">
    <property type="entry name" value="DNA breaking-rejoining enzymes"/>
    <property type="match status" value="1"/>
</dbReference>
<dbReference type="InterPro" id="IPR050090">
    <property type="entry name" value="Tyrosine_recombinase_XerCD"/>
</dbReference>
<evidence type="ECO:0000256" key="1">
    <source>
        <dbReference type="ARBA" id="ARBA00023172"/>
    </source>
</evidence>
<dbReference type="InterPro" id="IPR011010">
    <property type="entry name" value="DNA_brk_join_enz"/>
</dbReference>
<feature type="domain" description="Tyr recombinase" evidence="2">
    <location>
        <begin position="2"/>
        <end position="179"/>
    </location>
</feature>
<organism evidence="3">
    <name type="scientific">bioreactor metagenome</name>
    <dbReference type="NCBI Taxonomy" id="1076179"/>
    <lineage>
        <taxon>unclassified sequences</taxon>
        <taxon>metagenomes</taxon>
        <taxon>ecological metagenomes</taxon>
    </lineage>
</organism>
<dbReference type="GO" id="GO:0015074">
    <property type="term" value="P:DNA integration"/>
    <property type="evidence" value="ECO:0007669"/>
    <property type="project" value="InterPro"/>
</dbReference>
<protein>
    <submittedName>
        <fullName evidence="3">Tyrosine recombinase XerD</fullName>
    </submittedName>
</protein>
<dbReference type="PANTHER" id="PTHR30349">
    <property type="entry name" value="PHAGE INTEGRASE-RELATED"/>
    <property type="match status" value="1"/>
</dbReference>
<evidence type="ECO:0000313" key="3">
    <source>
        <dbReference type="EMBL" id="MPL60411.1"/>
    </source>
</evidence>
<dbReference type="EMBL" id="VSSQ01000012">
    <property type="protein sequence ID" value="MPL60411.1"/>
    <property type="molecule type" value="Genomic_DNA"/>
</dbReference>
<dbReference type="GO" id="GO:0003677">
    <property type="term" value="F:DNA binding"/>
    <property type="evidence" value="ECO:0007669"/>
    <property type="project" value="InterPro"/>
</dbReference>
<dbReference type="InterPro" id="IPR013762">
    <property type="entry name" value="Integrase-like_cat_sf"/>
</dbReference>